<evidence type="ECO:0008006" key="6">
    <source>
        <dbReference type="Google" id="ProtNLM"/>
    </source>
</evidence>
<accession>A0AAW7X4Y2</accession>
<keyword evidence="3" id="KW-0812">Transmembrane</keyword>
<evidence type="ECO:0000256" key="2">
    <source>
        <dbReference type="SAM" id="MobiDB-lite"/>
    </source>
</evidence>
<dbReference type="Proteomes" id="UP001169760">
    <property type="component" value="Unassembled WGS sequence"/>
</dbReference>
<feature type="transmembrane region" description="Helical" evidence="3">
    <location>
        <begin position="6"/>
        <end position="27"/>
    </location>
</feature>
<feature type="coiled-coil region" evidence="1">
    <location>
        <begin position="29"/>
        <end position="56"/>
    </location>
</feature>
<keyword evidence="3" id="KW-1133">Transmembrane helix</keyword>
<evidence type="ECO:0000313" key="4">
    <source>
        <dbReference type="EMBL" id="MDO6422880.1"/>
    </source>
</evidence>
<organism evidence="4 5">
    <name type="scientific">Saccharophagus degradans</name>
    <dbReference type="NCBI Taxonomy" id="86304"/>
    <lineage>
        <taxon>Bacteria</taxon>
        <taxon>Pseudomonadati</taxon>
        <taxon>Pseudomonadota</taxon>
        <taxon>Gammaproteobacteria</taxon>
        <taxon>Cellvibrionales</taxon>
        <taxon>Cellvibrionaceae</taxon>
        <taxon>Saccharophagus</taxon>
    </lineage>
</organism>
<name>A0AAW7X4Y2_9GAMM</name>
<dbReference type="AlphaFoldDB" id="A0AAW7X4Y2"/>
<gene>
    <name evidence="4" type="ORF">Q4521_10380</name>
</gene>
<sequence>MLTSNVAILAAAEIALLFLVISVVLLIKNRALRKLVSKLQARLEQIVEDLKVARALKKEPAPTPPTITYATHIEKQLNFTKEYHEEQKPSQDISLDIDPTIPLPRRAAALRHAIFLAEKESSANTPNNLPNWDTLNKRYEAIFSFYDDYSTPSEETGGQEEIDALNSELTTAKKRINNLEKFKQLYNELEATLKDCKTTAQTHFNRLSEMASEVSDTEAFESSLAAYHSSYDAISSMIETGIDVPPAKRGEDSSGEIRHLRAVAADQHKIITGLQKKLRDMSSDEERAEVVEELQVELNRQIRFAQESETCIQLMEDELQNANKEIEQLTSKLGKVGELKMELIETRAQNEQMRDQLFKLKTDNRKLRQKADEMAKRPAEKSGEDSTALKKELADLQAMYADLEEKFLDLKLQE</sequence>
<evidence type="ECO:0000256" key="3">
    <source>
        <dbReference type="SAM" id="Phobius"/>
    </source>
</evidence>
<evidence type="ECO:0000313" key="5">
    <source>
        <dbReference type="Proteomes" id="UP001169760"/>
    </source>
</evidence>
<keyword evidence="3" id="KW-0472">Membrane</keyword>
<dbReference type="RefSeq" id="WP_303492753.1">
    <property type="nucleotide sequence ID" value="NZ_JAUOPB010000007.1"/>
</dbReference>
<dbReference type="EMBL" id="JAUOPB010000007">
    <property type="protein sequence ID" value="MDO6422880.1"/>
    <property type="molecule type" value="Genomic_DNA"/>
</dbReference>
<reference evidence="4" key="1">
    <citation type="submission" date="2023-07" db="EMBL/GenBank/DDBJ databases">
        <title>Genome content predicts the carbon catabolic preferences of heterotrophic bacteria.</title>
        <authorList>
            <person name="Gralka M."/>
        </authorList>
    </citation>
    <scope>NUCLEOTIDE SEQUENCE</scope>
    <source>
        <strain evidence="4">I3M17_2</strain>
    </source>
</reference>
<keyword evidence="1" id="KW-0175">Coiled coil</keyword>
<feature type="region of interest" description="Disordered" evidence="2">
    <location>
        <begin position="365"/>
        <end position="388"/>
    </location>
</feature>
<comment type="caution">
    <text evidence="4">The sequence shown here is derived from an EMBL/GenBank/DDBJ whole genome shotgun (WGS) entry which is preliminary data.</text>
</comment>
<proteinExistence type="predicted"/>
<evidence type="ECO:0000256" key="1">
    <source>
        <dbReference type="SAM" id="Coils"/>
    </source>
</evidence>
<feature type="coiled-coil region" evidence="1">
    <location>
        <begin position="162"/>
        <end position="199"/>
    </location>
</feature>
<protein>
    <recommendedName>
        <fullName evidence="6">Chromosome segregation ATPases-like protein</fullName>
    </recommendedName>
</protein>